<proteinExistence type="predicted"/>
<dbReference type="Proteomes" id="UP000187280">
    <property type="component" value="Unassembled WGS sequence"/>
</dbReference>
<name>A0A1H3Z824_9GAMM</name>
<accession>A0A1H3Z824</accession>
<keyword evidence="2" id="KW-1185">Reference proteome</keyword>
<gene>
    <name evidence="1" type="ORF">SAMN02982996_01092</name>
</gene>
<dbReference type="STRING" id="71657.SAMN02982996_01092"/>
<evidence type="ECO:0000313" key="1">
    <source>
        <dbReference type="EMBL" id="SEA19805.1"/>
    </source>
</evidence>
<dbReference type="EMBL" id="FNQS01000003">
    <property type="protein sequence ID" value="SEA19805.1"/>
    <property type="molecule type" value="Genomic_DNA"/>
</dbReference>
<dbReference type="AlphaFoldDB" id="A0A1H3Z824"/>
<organism evidence="1 2">
    <name type="scientific">Lonsdalea quercina</name>
    <dbReference type="NCBI Taxonomy" id="71657"/>
    <lineage>
        <taxon>Bacteria</taxon>
        <taxon>Pseudomonadati</taxon>
        <taxon>Pseudomonadota</taxon>
        <taxon>Gammaproteobacteria</taxon>
        <taxon>Enterobacterales</taxon>
        <taxon>Pectobacteriaceae</taxon>
        <taxon>Lonsdalea</taxon>
    </lineage>
</organism>
<sequence length="84" mass="9199">MSYPSVLLSLSQVLEVDSCFRASAGPVLEQGEWTRRVSWGRGDGGVSVDDGWRGFPVSPPVASPFERLRTGREATLMLHVPIEL</sequence>
<reference evidence="1 2" key="1">
    <citation type="submission" date="2016-10" db="EMBL/GenBank/DDBJ databases">
        <authorList>
            <person name="de Groot N.N."/>
        </authorList>
    </citation>
    <scope>NUCLEOTIDE SEQUENCE [LARGE SCALE GENOMIC DNA]</scope>
    <source>
        <strain evidence="1 2">ATCC 29281</strain>
    </source>
</reference>
<protein>
    <submittedName>
        <fullName evidence="1">Uncharacterized protein</fullName>
    </submittedName>
</protein>
<evidence type="ECO:0000313" key="2">
    <source>
        <dbReference type="Proteomes" id="UP000187280"/>
    </source>
</evidence>